<feature type="domain" description="Glycosyl hydrolase family 98 putative carbohydrate-binding module" evidence="8">
    <location>
        <begin position="504"/>
        <end position="651"/>
    </location>
</feature>
<dbReference type="InterPro" id="IPR008979">
    <property type="entry name" value="Galactose-bd-like_sf"/>
</dbReference>
<dbReference type="RefSeq" id="WP_205121171.1">
    <property type="nucleotide sequence ID" value="NZ_JAFBCM010000001.1"/>
</dbReference>
<keyword evidence="4 5" id="KW-0326">Glycosidase</keyword>
<dbReference type="SUPFAM" id="SSF51011">
    <property type="entry name" value="Glycosyl hydrolase domain"/>
    <property type="match status" value="1"/>
</dbReference>
<evidence type="ECO:0000256" key="4">
    <source>
        <dbReference type="ARBA" id="ARBA00023295"/>
    </source>
</evidence>
<protein>
    <recommendedName>
        <fullName evidence="5">Alpha-galactosidase</fullName>
        <ecNumber evidence="5">3.2.1.22</ecNumber>
    </recommendedName>
    <alternativeName>
        <fullName evidence="5">Melibiase</fullName>
    </alternativeName>
</protein>
<dbReference type="Gene3D" id="2.60.120.1060">
    <property type="entry name" value="NPCBM/NEW2 domain"/>
    <property type="match status" value="1"/>
</dbReference>
<feature type="signal peptide" evidence="7">
    <location>
        <begin position="1"/>
        <end position="24"/>
    </location>
</feature>
<dbReference type="PANTHER" id="PTHR11452">
    <property type="entry name" value="ALPHA-GALACTOSIDASE/ALPHA-N-ACETYLGALACTOSAMINIDASE"/>
    <property type="match status" value="1"/>
</dbReference>
<dbReference type="InterPro" id="IPR013780">
    <property type="entry name" value="Glyco_hydro_b"/>
</dbReference>
<comment type="catalytic activity">
    <reaction evidence="5">
        <text>Hydrolysis of terminal, non-reducing alpha-D-galactose residues in alpha-D-galactosides, including galactose oligosaccharides, galactomannans and galactolipids.</text>
        <dbReference type="EC" id="3.2.1.22"/>
    </reaction>
</comment>
<keyword evidence="5" id="KW-1015">Disulfide bond</keyword>
<keyword evidence="2 7" id="KW-0732">Signal</keyword>
<dbReference type="InterPro" id="IPR013222">
    <property type="entry name" value="Glyco_hyd_98_carb-bd"/>
</dbReference>
<dbReference type="SUPFAM" id="SSF51445">
    <property type="entry name" value="(Trans)glycosidases"/>
    <property type="match status" value="1"/>
</dbReference>
<dbReference type="InterPro" id="IPR041233">
    <property type="entry name" value="Melibiase_C"/>
</dbReference>
<organism evidence="9 10">
    <name type="scientific">Tenggerimyces flavus</name>
    <dbReference type="NCBI Taxonomy" id="1708749"/>
    <lineage>
        <taxon>Bacteria</taxon>
        <taxon>Bacillati</taxon>
        <taxon>Actinomycetota</taxon>
        <taxon>Actinomycetes</taxon>
        <taxon>Propionibacteriales</taxon>
        <taxon>Nocardioidaceae</taxon>
        <taxon>Tenggerimyces</taxon>
    </lineage>
</organism>
<dbReference type="Pfam" id="PF17801">
    <property type="entry name" value="Melibiase_C"/>
    <property type="match status" value="1"/>
</dbReference>
<sequence>MWRATAVALALTAGFLIGGPPASAAQAPGELAQTPPMGWNSWNKFACDIDEELIRETADAMVSTGMKAAGYEYVNIDDCWMAPTRTADGRLQADPVRFPSGIKALADYVHARGLKLGIYSSAGLHTCQGLPASLGNEEIDAQSFADWEVDYLKYDNCGHPGLPGIPRYKAMADALAKTGRPIVYSVCEWGSEQPWLWADGIGADLWRTTGDISDNWSSVMSLLDQQVGIEQYARQSGWNDPDMLEVGNGGLTPDESRAHMSLWALLNAPLLAGNDLRSVSAADLAILTDPEVIAVNQDWGGRQGSKLRDDGATEVWAKPMSSGGVAVVLLNRDSSARTISASAASLGLAGRRFVVRDLWADTSRESSGVVRASVPSHGAAMFVVAPYRGPVLAPLVTLGLDVAAYAKTGANVPATLTLFNDGTSAATSASVSITPPSGWTSSPAGPARIAAVPPRGSAARTFTLTPGVAAPGEFDLAVRGSWTGRGTVAQAEVESKLVVVDPLPEGDSYLSDVPWAFAQNGWGPAERDRSNGEQGEGDGNPLTIAGQTWAKGIGVHAVASLGFFTGGDCSRFAAMVGVDDEEAPENRGSVAFEVWGDGVLLAKTPTLLVNQPAVPLSADLTGVDLLELRATDGGDGVTSDHGDWADAKVSC</sequence>
<dbReference type="Pfam" id="PF10633">
    <property type="entry name" value="NPCBM_assoc"/>
    <property type="match status" value="1"/>
</dbReference>
<dbReference type="EMBL" id="JBHRZH010000043">
    <property type="protein sequence ID" value="MFC3765912.1"/>
    <property type="molecule type" value="Genomic_DNA"/>
</dbReference>
<evidence type="ECO:0000259" key="8">
    <source>
        <dbReference type="SMART" id="SM00776"/>
    </source>
</evidence>
<accession>A0ABV7YND1</accession>
<comment type="similarity">
    <text evidence="1 5">Belongs to the glycosyl hydrolase 27 family.</text>
</comment>
<evidence type="ECO:0000256" key="1">
    <source>
        <dbReference type="ARBA" id="ARBA00009743"/>
    </source>
</evidence>
<comment type="caution">
    <text evidence="9">The sequence shown here is derived from an EMBL/GenBank/DDBJ whole genome shotgun (WGS) entry which is preliminary data.</text>
</comment>
<evidence type="ECO:0000256" key="2">
    <source>
        <dbReference type="ARBA" id="ARBA00022729"/>
    </source>
</evidence>
<proteinExistence type="inferred from homology"/>
<dbReference type="Proteomes" id="UP001595699">
    <property type="component" value="Unassembled WGS sequence"/>
</dbReference>
<dbReference type="CDD" id="cd14792">
    <property type="entry name" value="GH27"/>
    <property type="match status" value="1"/>
</dbReference>
<dbReference type="InterPro" id="IPR017853">
    <property type="entry name" value="GH"/>
</dbReference>
<feature type="chain" id="PRO_5045613040" description="Alpha-galactosidase" evidence="7">
    <location>
        <begin position="25"/>
        <end position="651"/>
    </location>
</feature>
<dbReference type="EC" id="3.2.1.22" evidence="5"/>
<evidence type="ECO:0000256" key="7">
    <source>
        <dbReference type="SAM" id="SignalP"/>
    </source>
</evidence>
<dbReference type="InterPro" id="IPR018905">
    <property type="entry name" value="A-galactase_NEW3"/>
</dbReference>
<dbReference type="InterPro" id="IPR013785">
    <property type="entry name" value="Aldolase_TIM"/>
</dbReference>
<evidence type="ECO:0000256" key="3">
    <source>
        <dbReference type="ARBA" id="ARBA00022801"/>
    </source>
</evidence>
<evidence type="ECO:0000313" key="10">
    <source>
        <dbReference type="Proteomes" id="UP001595699"/>
    </source>
</evidence>
<evidence type="ECO:0000313" key="9">
    <source>
        <dbReference type="EMBL" id="MFC3765912.1"/>
    </source>
</evidence>
<reference evidence="10" key="1">
    <citation type="journal article" date="2019" name="Int. J. Syst. Evol. Microbiol.">
        <title>The Global Catalogue of Microorganisms (GCM) 10K type strain sequencing project: providing services to taxonomists for standard genome sequencing and annotation.</title>
        <authorList>
            <consortium name="The Broad Institute Genomics Platform"/>
            <consortium name="The Broad Institute Genome Sequencing Center for Infectious Disease"/>
            <person name="Wu L."/>
            <person name="Ma J."/>
        </authorList>
    </citation>
    <scope>NUCLEOTIDE SEQUENCE [LARGE SCALE GENOMIC DNA]</scope>
    <source>
        <strain evidence="10">CGMCC 4.7241</strain>
    </source>
</reference>
<dbReference type="InterPro" id="IPR002241">
    <property type="entry name" value="Glyco_hydro_27"/>
</dbReference>
<dbReference type="PANTHER" id="PTHR11452:SF75">
    <property type="entry name" value="ALPHA-GALACTOSIDASE MEL1"/>
    <property type="match status" value="1"/>
</dbReference>
<dbReference type="SUPFAM" id="SSF49785">
    <property type="entry name" value="Galactose-binding domain-like"/>
    <property type="match status" value="1"/>
</dbReference>
<dbReference type="PRINTS" id="PR00740">
    <property type="entry name" value="GLHYDRLASE27"/>
</dbReference>
<dbReference type="SMART" id="SM00776">
    <property type="entry name" value="NPCBM"/>
    <property type="match status" value="1"/>
</dbReference>
<dbReference type="Pfam" id="PF16499">
    <property type="entry name" value="Melibiase_2"/>
    <property type="match status" value="1"/>
</dbReference>
<keyword evidence="10" id="KW-1185">Reference proteome</keyword>
<evidence type="ECO:0000256" key="6">
    <source>
        <dbReference type="SAM" id="MobiDB-lite"/>
    </source>
</evidence>
<dbReference type="Gene3D" id="3.20.20.70">
    <property type="entry name" value="Aldolase class I"/>
    <property type="match status" value="1"/>
</dbReference>
<evidence type="ECO:0000256" key="5">
    <source>
        <dbReference type="RuleBase" id="RU361168"/>
    </source>
</evidence>
<dbReference type="Pfam" id="PF08305">
    <property type="entry name" value="NPCBM"/>
    <property type="match status" value="1"/>
</dbReference>
<gene>
    <name evidence="9" type="ORF">ACFOUW_34110</name>
</gene>
<dbReference type="Gene3D" id="2.60.40.1180">
    <property type="entry name" value="Golgi alpha-mannosidase II"/>
    <property type="match status" value="1"/>
</dbReference>
<feature type="region of interest" description="Disordered" evidence="6">
    <location>
        <begin position="521"/>
        <end position="540"/>
    </location>
</feature>
<name>A0ABV7YND1_9ACTN</name>
<keyword evidence="3 5" id="KW-0378">Hydrolase</keyword>
<dbReference type="InterPro" id="IPR038637">
    <property type="entry name" value="NPCBM_sf"/>
</dbReference>